<feature type="region of interest" description="Disordered" evidence="1">
    <location>
        <begin position="1"/>
        <end position="72"/>
    </location>
</feature>
<reference evidence="2" key="1">
    <citation type="submission" date="2021-01" db="EMBL/GenBank/DDBJ databases">
        <authorList>
            <person name="Corre E."/>
            <person name="Pelletier E."/>
            <person name="Niang G."/>
            <person name="Scheremetjew M."/>
            <person name="Finn R."/>
            <person name="Kale V."/>
            <person name="Holt S."/>
            <person name="Cochrane G."/>
            <person name="Meng A."/>
            <person name="Brown T."/>
            <person name="Cohen L."/>
        </authorList>
    </citation>
    <scope>NUCLEOTIDE SEQUENCE</scope>
    <source>
        <strain evidence="2">CCMP1320</strain>
    </source>
</reference>
<proteinExistence type="predicted"/>
<sequence>MWAMLTDSKPMPVQKTPQRRTPQSTSPGPTQQQSTPLRQHSSNPTPQSSNPETPDPSTPTPQRGKKEHAGARTFAINVMYAACLDPLIDHEARQEGGPGSRSNLFLKPDIPTHFKQVILLKH</sequence>
<dbReference type="AlphaFoldDB" id="A0A7S3R6B9"/>
<evidence type="ECO:0000313" key="2">
    <source>
        <dbReference type="EMBL" id="CAE0504051.1"/>
    </source>
</evidence>
<evidence type="ECO:0000256" key="1">
    <source>
        <dbReference type="SAM" id="MobiDB-lite"/>
    </source>
</evidence>
<accession>A0A7S3R6B9</accession>
<dbReference type="EMBL" id="HBIP01031492">
    <property type="protein sequence ID" value="CAE0504051.1"/>
    <property type="molecule type" value="Transcribed_RNA"/>
</dbReference>
<feature type="compositionally biased region" description="Low complexity" evidence="1">
    <location>
        <begin position="21"/>
        <end position="36"/>
    </location>
</feature>
<protein>
    <submittedName>
        <fullName evidence="2">Uncharacterized protein</fullName>
    </submittedName>
</protein>
<name>A0A7S3R6B9_DUNTE</name>
<gene>
    <name evidence="2" type="ORF">DTER00134_LOCUS19124</name>
</gene>
<feature type="compositionally biased region" description="Polar residues" evidence="1">
    <location>
        <begin position="37"/>
        <end position="52"/>
    </location>
</feature>
<organism evidence="2">
    <name type="scientific">Dunaliella tertiolecta</name>
    <name type="common">Green alga</name>
    <dbReference type="NCBI Taxonomy" id="3047"/>
    <lineage>
        <taxon>Eukaryota</taxon>
        <taxon>Viridiplantae</taxon>
        <taxon>Chlorophyta</taxon>
        <taxon>core chlorophytes</taxon>
        <taxon>Chlorophyceae</taxon>
        <taxon>CS clade</taxon>
        <taxon>Chlamydomonadales</taxon>
        <taxon>Dunaliellaceae</taxon>
        <taxon>Dunaliella</taxon>
    </lineage>
</organism>